<sequence>MTAEPLHHAKDDPAEILRVLPERWHEQFLSEYHSAVDAAHEVWRFQQLRELLRVWRLHAAAVSDPDFDTAERAVREGRREEFVGWRRLRALSADVGDVAKTLHTEEVTGSIPVSPTKFPLIKGRISLLRVRPFVVWTVIGPWDQTTATALRSLSRSLRHLVAWGGVSFRHQHLRHRDGLQR</sequence>
<organism evidence="1 2">
    <name type="scientific">Planotetraspora kaengkrachanensis</name>
    <dbReference type="NCBI Taxonomy" id="575193"/>
    <lineage>
        <taxon>Bacteria</taxon>
        <taxon>Bacillati</taxon>
        <taxon>Actinomycetota</taxon>
        <taxon>Actinomycetes</taxon>
        <taxon>Streptosporangiales</taxon>
        <taxon>Streptosporangiaceae</taxon>
        <taxon>Planotetraspora</taxon>
    </lineage>
</organism>
<proteinExistence type="predicted"/>
<dbReference type="AlphaFoldDB" id="A0A8J3M5F8"/>
<dbReference type="RefSeq" id="WP_203883027.1">
    <property type="nucleotide sequence ID" value="NZ_BAABHH010000016.1"/>
</dbReference>
<comment type="caution">
    <text evidence="1">The sequence shown here is derived from an EMBL/GenBank/DDBJ whole genome shotgun (WGS) entry which is preliminary data.</text>
</comment>
<dbReference type="InterPro" id="IPR046214">
    <property type="entry name" value="DUF6247"/>
</dbReference>
<accession>A0A8J3M5F8</accession>
<dbReference type="Proteomes" id="UP000630097">
    <property type="component" value="Unassembled WGS sequence"/>
</dbReference>
<protein>
    <submittedName>
        <fullName evidence="1">Uncharacterized protein</fullName>
    </submittedName>
</protein>
<reference evidence="1 2" key="1">
    <citation type="submission" date="2021-01" db="EMBL/GenBank/DDBJ databases">
        <title>Whole genome shotgun sequence of Planotetraspora kaengkrachanensis NBRC 104272.</title>
        <authorList>
            <person name="Komaki H."/>
            <person name="Tamura T."/>
        </authorList>
    </citation>
    <scope>NUCLEOTIDE SEQUENCE [LARGE SCALE GENOMIC DNA]</scope>
    <source>
        <strain evidence="1 2">NBRC 104272</strain>
    </source>
</reference>
<gene>
    <name evidence="1" type="ORF">Pka01_27080</name>
</gene>
<name>A0A8J3M5F8_9ACTN</name>
<evidence type="ECO:0000313" key="2">
    <source>
        <dbReference type="Proteomes" id="UP000630097"/>
    </source>
</evidence>
<dbReference type="Pfam" id="PF19760">
    <property type="entry name" value="DUF6247"/>
    <property type="match status" value="1"/>
</dbReference>
<dbReference type="EMBL" id="BONV01000009">
    <property type="protein sequence ID" value="GIG79581.1"/>
    <property type="molecule type" value="Genomic_DNA"/>
</dbReference>
<evidence type="ECO:0000313" key="1">
    <source>
        <dbReference type="EMBL" id="GIG79581.1"/>
    </source>
</evidence>
<keyword evidence="2" id="KW-1185">Reference proteome</keyword>